<proteinExistence type="predicted"/>
<dbReference type="EMBL" id="GBRH01180064">
    <property type="protein sequence ID" value="JAE17832.1"/>
    <property type="molecule type" value="Transcribed_RNA"/>
</dbReference>
<accession>A0A0A9FZY8</accession>
<sequence length="103" mass="11316">MLCCDGCGFACECWAGKMCKTISVGVRQEVPCVLCRGIDPKVPKRSTCGGYKCVLGDVMVEGACPDQSRTEYLMSSIPMLLRTNHMLVWTGSENELFRGSTRL</sequence>
<dbReference type="AlphaFoldDB" id="A0A0A9FZY8"/>
<protein>
    <submittedName>
        <fullName evidence="1">Uncharacterized protein</fullName>
    </submittedName>
</protein>
<name>A0A0A9FZY8_ARUDO</name>
<reference evidence="1" key="1">
    <citation type="submission" date="2014-09" db="EMBL/GenBank/DDBJ databases">
        <authorList>
            <person name="Magalhaes I.L.F."/>
            <person name="Oliveira U."/>
            <person name="Santos F.R."/>
            <person name="Vidigal T.H.D.A."/>
            <person name="Brescovit A.D."/>
            <person name="Santos A.J."/>
        </authorList>
    </citation>
    <scope>NUCLEOTIDE SEQUENCE</scope>
    <source>
        <tissue evidence="1">Shoot tissue taken approximately 20 cm above the soil surface</tissue>
    </source>
</reference>
<evidence type="ECO:0000313" key="1">
    <source>
        <dbReference type="EMBL" id="JAE17832.1"/>
    </source>
</evidence>
<organism evidence="1">
    <name type="scientific">Arundo donax</name>
    <name type="common">Giant reed</name>
    <name type="synonym">Donax arundinaceus</name>
    <dbReference type="NCBI Taxonomy" id="35708"/>
    <lineage>
        <taxon>Eukaryota</taxon>
        <taxon>Viridiplantae</taxon>
        <taxon>Streptophyta</taxon>
        <taxon>Embryophyta</taxon>
        <taxon>Tracheophyta</taxon>
        <taxon>Spermatophyta</taxon>
        <taxon>Magnoliopsida</taxon>
        <taxon>Liliopsida</taxon>
        <taxon>Poales</taxon>
        <taxon>Poaceae</taxon>
        <taxon>PACMAD clade</taxon>
        <taxon>Arundinoideae</taxon>
        <taxon>Arundineae</taxon>
        <taxon>Arundo</taxon>
    </lineage>
</organism>
<reference evidence="1" key="2">
    <citation type="journal article" date="2015" name="Data Brief">
        <title>Shoot transcriptome of the giant reed, Arundo donax.</title>
        <authorList>
            <person name="Barrero R.A."/>
            <person name="Guerrero F.D."/>
            <person name="Moolhuijzen P."/>
            <person name="Goolsby J.A."/>
            <person name="Tidwell J."/>
            <person name="Bellgard S.E."/>
            <person name="Bellgard M.I."/>
        </authorList>
    </citation>
    <scope>NUCLEOTIDE SEQUENCE</scope>
    <source>
        <tissue evidence="1">Shoot tissue taken approximately 20 cm above the soil surface</tissue>
    </source>
</reference>